<dbReference type="Proteomes" id="UP000545074">
    <property type="component" value="Unassembled WGS sequence"/>
</dbReference>
<reference evidence="2 3" key="1">
    <citation type="submission" date="2020-07" db="EMBL/GenBank/DDBJ databases">
        <title>Diversity of carbapenemase encoding genes among Pseudomonas putida group clinical isolates in a tertiary Brazilian hospital.</title>
        <authorList>
            <person name="Alberto-Lei F."/>
            <person name="Nodari C.S."/>
            <person name="Streling A.P."/>
            <person name="Paulino J.T."/>
            <person name="Bessa-Neto F.O."/>
            <person name="Cayo R."/>
            <person name="Gales A.C."/>
        </authorList>
    </citation>
    <scope>NUCLEOTIDE SEQUENCE [LARGE SCALE GENOMIC DNA]</scope>
    <source>
        <strain evidence="2 3">12815</strain>
    </source>
</reference>
<dbReference type="AlphaFoldDB" id="A0A7W2KEF0"/>
<evidence type="ECO:0000313" key="2">
    <source>
        <dbReference type="EMBL" id="MBA6097006.1"/>
    </source>
</evidence>
<gene>
    <name evidence="2" type="ORF">H4C80_07655</name>
</gene>
<dbReference type="EMBL" id="JACGCX010000003">
    <property type="protein sequence ID" value="MBA6097006.1"/>
    <property type="molecule type" value="Genomic_DNA"/>
</dbReference>
<name>A0A7W2KEF0_9PSED</name>
<protein>
    <submittedName>
        <fullName evidence="2">Uncharacterized protein</fullName>
    </submittedName>
</protein>
<proteinExistence type="predicted"/>
<evidence type="ECO:0000256" key="1">
    <source>
        <dbReference type="SAM" id="MobiDB-lite"/>
    </source>
</evidence>
<accession>A0A7W2KEF0</accession>
<sequence length="668" mass="73546">MNGMSKQLSASEKVRQNFRLLKARSKMFADLADLQIDPSMLADPVDHTVFSKFLIDKNENFVLSVPHWAFTETDKLRIEHSRDGTTWTTLHEETINFFEKPIANPYPVTLDTTLDEMKLNGVHHFRSWVMNDAEEHSSSRPLTLIFDTEPPYGNSQPLAFPSIPPVTDKSLEQADDKVQVILPGYEGWMAKDRVLVYWLTEVPDNPEDLINLAPVATVDTTGEDQVIEIQAAKVIEVGDGGVYALYVLLDKAGNISRPSLYTPVAVALGPLPVAFDDPEVPLATDADGHLIDQADAMEGVEVWVPVYENAKPDDHVTVSWGATPLAAERVGSAPGEYVRVAVPAAVLLGAYSGTGPKETTVAYIVQRGTHEAGGADTTVFVDFETLDPDFPGPDWPDPTQPDLTPLAVNGRGGTSEENQLDRADADKPVDLKVLLADFIQVADVLTFYWADQKAAVHTIIEKDVTDGEVTVEIAWSVVERGGNRADLPAHYVVNRPEIHNPVHSQITRVEVDGVVIIPQVPVFQHLSSSGLINCQSIKDSLPHADGPAVVVSVPDLTPYQQFGPFTQVRMDWWVYRGRSDEQGFEIVDEVTLQQTIPIDTDHPITGFTWRVPWETNVEPSYEGSEDPNLLRQRANATYTLLGEKDPLTSETAKVQLAFVPPSGQCTPT</sequence>
<dbReference type="RefSeq" id="WP_182389183.1">
    <property type="nucleotide sequence ID" value="NZ_JACGCX010000003.1"/>
</dbReference>
<comment type="caution">
    <text evidence="2">The sequence shown here is derived from an EMBL/GenBank/DDBJ whole genome shotgun (WGS) entry which is preliminary data.</text>
</comment>
<organism evidence="2 3">
    <name type="scientific">Pseudomonas juntendi</name>
    <dbReference type="NCBI Taxonomy" id="2666183"/>
    <lineage>
        <taxon>Bacteria</taxon>
        <taxon>Pseudomonadati</taxon>
        <taxon>Pseudomonadota</taxon>
        <taxon>Gammaproteobacteria</taxon>
        <taxon>Pseudomonadales</taxon>
        <taxon>Pseudomonadaceae</taxon>
        <taxon>Pseudomonas</taxon>
    </lineage>
</organism>
<evidence type="ECO:0000313" key="3">
    <source>
        <dbReference type="Proteomes" id="UP000545074"/>
    </source>
</evidence>
<feature type="region of interest" description="Disordered" evidence="1">
    <location>
        <begin position="391"/>
        <end position="420"/>
    </location>
</feature>